<comment type="caution">
    <text evidence="1">The sequence shown here is derived from an EMBL/GenBank/DDBJ whole genome shotgun (WGS) entry which is preliminary data.</text>
</comment>
<gene>
    <name evidence="1" type="primary">Acey_s0157.g3204</name>
    <name evidence="1" type="ORF">Y032_0157g3204</name>
</gene>
<dbReference type="AlphaFoldDB" id="A0A016SY66"/>
<organism evidence="1 2">
    <name type="scientific">Ancylostoma ceylanicum</name>
    <dbReference type="NCBI Taxonomy" id="53326"/>
    <lineage>
        <taxon>Eukaryota</taxon>
        <taxon>Metazoa</taxon>
        <taxon>Ecdysozoa</taxon>
        <taxon>Nematoda</taxon>
        <taxon>Chromadorea</taxon>
        <taxon>Rhabditida</taxon>
        <taxon>Rhabditina</taxon>
        <taxon>Rhabditomorpha</taxon>
        <taxon>Strongyloidea</taxon>
        <taxon>Ancylostomatidae</taxon>
        <taxon>Ancylostomatinae</taxon>
        <taxon>Ancylostoma</taxon>
    </lineage>
</organism>
<sequence>MLSRTLKVTLEVWIDDQRNREEVHKSRGKKNKNGKVSDCNGVIDTSADACKLAKCHHAAARQARGRFARRLCGDILWRLHFTKHISHTSSEGYSFTQATKSYLLSIRNVLYESPPGNSFSPLSPRRNLTTVAF</sequence>
<evidence type="ECO:0000313" key="2">
    <source>
        <dbReference type="Proteomes" id="UP000024635"/>
    </source>
</evidence>
<name>A0A016SY66_9BILA</name>
<evidence type="ECO:0000313" key="1">
    <source>
        <dbReference type="EMBL" id="EYB95673.1"/>
    </source>
</evidence>
<protein>
    <submittedName>
        <fullName evidence="1">Uncharacterized protein</fullName>
    </submittedName>
</protein>
<dbReference type="Proteomes" id="UP000024635">
    <property type="component" value="Unassembled WGS sequence"/>
</dbReference>
<proteinExistence type="predicted"/>
<keyword evidence="2" id="KW-1185">Reference proteome</keyword>
<accession>A0A016SY66</accession>
<dbReference type="EMBL" id="JARK01001493">
    <property type="protein sequence ID" value="EYB95673.1"/>
    <property type="molecule type" value="Genomic_DNA"/>
</dbReference>
<reference evidence="2" key="1">
    <citation type="journal article" date="2015" name="Nat. Genet.">
        <title>The genome and transcriptome of the zoonotic hookworm Ancylostoma ceylanicum identify infection-specific gene families.</title>
        <authorList>
            <person name="Schwarz E.M."/>
            <person name="Hu Y."/>
            <person name="Antoshechkin I."/>
            <person name="Miller M.M."/>
            <person name="Sternberg P.W."/>
            <person name="Aroian R.V."/>
        </authorList>
    </citation>
    <scope>NUCLEOTIDE SEQUENCE</scope>
    <source>
        <strain evidence="2">HY135</strain>
    </source>
</reference>